<accession>A0A1H2S7H9</accession>
<organism evidence="3 4">
    <name type="scientific">Amycolatopsis xylanica</name>
    <dbReference type="NCBI Taxonomy" id="589385"/>
    <lineage>
        <taxon>Bacteria</taxon>
        <taxon>Bacillati</taxon>
        <taxon>Actinomycetota</taxon>
        <taxon>Actinomycetes</taxon>
        <taxon>Pseudonocardiales</taxon>
        <taxon>Pseudonocardiaceae</taxon>
        <taxon>Amycolatopsis</taxon>
    </lineage>
</organism>
<evidence type="ECO:0000313" key="3">
    <source>
        <dbReference type="EMBL" id="SDW27488.1"/>
    </source>
</evidence>
<gene>
    <name evidence="3" type="ORF">SAMN05421504_101130</name>
</gene>
<sequence>MLLAAMIVLAPDVGAAAPSVLTKSAQNLTHPGANPVNHGDTLNWVVDYANTAGGPSTITDPIPGAGSAQTYVPGSLKVPPGWTPAWSQDGTLFQPNDPGAATVSVRATNQNARPGGTTLTGTLLPPVQAAATATGGDGYTPILHRKASGSVESWNMFHHAGAASAKLVCVDLSAGSLCAGGPWPKPVNTTPGPFGSGNTGDIASAFIEQYVQDPGRPGVVYYGGTTASGTGVGCLDLEQRENCGFFPLATNAVTNIGGLVASGGNVYGVGSTGQVLCLTMATRTPCAGQPYAAVAPGNGQGSANYVGSLTVANDKIFVSSSPSGQAPVLGCFDPATTTACVFWGTPRPIGPASGYISYSAYTAYNTTGNAVGACGTAIGAVPTGFCYALDGTSLTPPSVFSSLLSGELVFNPETVTTADGHVRSYFGSWGRTLGSTSCYDWTTAAACAGFPTPAGHPGVNGGTTRDYGYAYDTTTQCLIGLGDAGVLFSEDPMTGASPCIHSGVTIDLNPSAFYCDGGTGHVQGYQNAKLENIDLANVNLAASAVKVTDAGGTVATPAIAPDGTIDLSGISYAAHPSISISVSLVLNNGSDFTPANHPSATVTYRGDAPQVCFQTTVAAACTATGVTNTATGGDAGGAITSNTVSFPVSPGEGCLPKVTVNKEICASHHAADCGPGGAGPWVKQAPVGILGLLLAHPYWRITVTNEGPIGITAAKVNDAAQPSCATAAGTFSLAPGTAKQVYCSSSVLLVLLPLTNTASATYTPTGSTPVTTAGSSATACNLLCILGG</sequence>
<dbReference type="Proteomes" id="UP000199515">
    <property type="component" value="Unassembled WGS sequence"/>
</dbReference>
<name>A0A1H2S7H9_9PSEU</name>
<feature type="chain" id="PRO_5039296545" description="DUF7617 domain-containing protein" evidence="1">
    <location>
        <begin position="16"/>
        <end position="788"/>
    </location>
</feature>
<keyword evidence="1" id="KW-0732">Signal</keyword>
<dbReference type="AlphaFoldDB" id="A0A1H2S7H9"/>
<feature type="domain" description="DUF7617" evidence="2">
    <location>
        <begin position="654"/>
        <end position="778"/>
    </location>
</feature>
<feature type="signal peptide" evidence="1">
    <location>
        <begin position="1"/>
        <end position="15"/>
    </location>
</feature>
<dbReference type="Pfam" id="PF24593">
    <property type="entry name" value="DUF7617"/>
    <property type="match status" value="1"/>
</dbReference>
<proteinExistence type="predicted"/>
<dbReference type="EMBL" id="FNON01000001">
    <property type="protein sequence ID" value="SDW27488.1"/>
    <property type="molecule type" value="Genomic_DNA"/>
</dbReference>
<dbReference type="STRING" id="589385.SAMN05421504_101130"/>
<protein>
    <recommendedName>
        <fullName evidence="2">DUF7617 domain-containing protein</fullName>
    </recommendedName>
</protein>
<evidence type="ECO:0000256" key="1">
    <source>
        <dbReference type="SAM" id="SignalP"/>
    </source>
</evidence>
<evidence type="ECO:0000313" key="4">
    <source>
        <dbReference type="Proteomes" id="UP000199515"/>
    </source>
</evidence>
<reference evidence="3 4" key="1">
    <citation type="submission" date="2016-10" db="EMBL/GenBank/DDBJ databases">
        <authorList>
            <person name="de Groot N.N."/>
        </authorList>
    </citation>
    <scope>NUCLEOTIDE SEQUENCE [LARGE SCALE GENOMIC DNA]</scope>
    <source>
        <strain evidence="3 4">CPCC 202699</strain>
    </source>
</reference>
<keyword evidence="4" id="KW-1185">Reference proteome</keyword>
<dbReference type="InterPro" id="IPR055388">
    <property type="entry name" value="DUF7617"/>
</dbReference>
<evidence type="ECO:0000259" key="2">
    <source>
        <dbReference type="Pfam" id="PF24593"/>
    </source>
</evidence>